<evidence type="ECO:0000313" key="3">
    <source>
        <dbReference type="Proteomes" id="UP001159387"/>
    </source>
</evidence>
<keyword evidence="1" id="KW-1133">Transmembrane helix</keyword>
<evidence type="ECO:0000256" key="1">
    <source>
        <dbReference type="SAM" id="Phobius"/>
    </source>
</evidence>
<keyword evidence="1" id="KW-0472">Membrane</keyword>
<dbReference type="Gene3D" id="1.25.40.10">
    <property type="entry name" value="Tetratricopeptide repeat domain"/>
    <property type="match status" value="1"/>
</dbReference>
<comment type="caution">
    <text evidence="2">The sequence shown here is derived from an EMBL/GenBank/DDBJ whole genome shotgun (WGS) entry which is preliminary data.</text>
</comment>
<dbReference type="SUPFAM" id="SSF48452">
    <property type="entry name" value="TPR-like"/>
    <property type="match status" value="1"/>
</dbReference>
<sequence>MSISEKEYYSQRTQQIKRRKRIVTIVGGVGFVGSLIFSSVTSILSSLQKQSQPPVTESIDTQLQKQAHGYELVLQREPNNALALENLTKIRLQLGDNQGAVELIERLLALYPERESYRTVLAAVKQKIAEEK</sequence>
<proteinExistence type="predicted"/>
<keyword evidence="1" id="KW-0812">Transmembrane</keyword>
<gene>
    <name evidence="2" type="ORF">NWP17_04940</name>
</gene>
<dbReference type="EMBL" id="JANQDH010000033">
    <property type="protein sequence ID" value="MDH6059788.1"/>
    <property type="molecule type" value="Genomic_DNA"/>
</dbReference>
<organism evidence="2 3">
    <name type="scientific">Chrysosporum bergii ANA360D</name>
    <dbReference type="NCBI Taxonomy" id="617107"/>
    <lineage>
        <taxon>Bacteria</taxon>
        <taxon>Bacillati</taxon>
        <taxon>Cyanobacteriota</taxon>
        <taxon>Cyanophyceae</taxon>
        <taxon>Nostocales</taxon>
        <taxon>Nodulariaceae</taxon>
        <taxon>Chrysosporum</taxon>
    </lineage>
</organism>
<name>A0AA43KBG3_9CYAN</name>
<dbReference type="RefSeq" id="WP_280653798.1">
    <property type="nucleotide sequence ID" value="NZ_JANQDH010000033.1"/>
</dbReference>
<dbReference type="Proteomes" id="UP001159387">
    <property type="component" value="Unassembled WGS sequence"/>
</dbReference>
<feature type="transmembrane region" description="Helical" evidence="1">
    <location>
        <begin position="21"/>
        <end position="44"/>
    </location>
</feature>
<protein>
    <submittedName>
        <fullName evidence="2">Tetratricopeptide repeat protein</fullName>
    </submittedName>
</protein>
<reference evidence="2 3" key="1">
    <citation type="journal article" date="2023" name="J. Phycol.">
        <title>Chrysosporum ovalisporum is synonymous with the true-branching cyanobacterium Umezakia natans (Nostocales/Aphanizomenonaceae).</title>
        <authorList>
            <person name="McGregor G.B."/>
            <person name="Sendall B.C."/>
            <person name="Niiyama Y."/>
            <person name="Tuji A."/>
            <person name="Willis A."/>
        </authorList>
    </citation>
    <scope>NUCLEOTIDE SEQUENCE [LARGE SCALE GENOMIC DNA]</scope>
    <source>
        <strain evidence="2 3">ANA360D</strain>
    </source>
</reference>
<dbReference type="InterPro" id="IPR011990">
    <property type="entry name" value="TPR-like_helical_dom_sf"/>
</dbReference>
<dbReference type="AlphaFoldDB" id="A0AA43KBG3"/>
<keyword evidence="3" id="KW-1185">Reference proteome</keyword>
<accession>A0AA43KBG3</accession>
<evidence type="ECO:0000313" key="2">
    <source>
        <dbReference type="EMBL" id="MDH6059788.1"/>
    </source>
</evidence>
<dbReference type="Pfam" id="PF14559">
    <property type="entry name" value="TPR_19"/>
    <property type="match status" value="1"/>
</dbReference>